<keyword evidence="2" id="KW-1185">Reference proteome</keyword>
<dbReference type="PhylomeDB" id="S7ZMF5"/>
<dbReference type="Proteomes" id="UP000019376">
    <property type="component" value="Unassembled WGS sequence"/>
</dbReference>
<accession>S7ZMF5</accession>
<dbReference type="AlphaFoldDB" id="S7ZMF5"/>
<dbReference type="eggNOG" id="ENOG502SK24">
    <property type="taxonomic scope" value="Eukaryota"/>
</dbReference>
<dbReference type="STRING" id="933388.S7ZMF5"/>
<proteinExistence type="predicted"/>
<dbReference type="Gene3D" id="2.160.20.10">
    <property type="entry name" value="Single-stranded right-handed beta-helix, Pectin lyase-like"/>
    <property type="match status" value="1"/>
</dbReference>
<protein>
    <submittedName>
        <fullName evidence="1">Putative exo-beta-1,3-glucanase</fullName>
    </submittedName>
</protein>
<name>S7ZMF5_PENO1</name>
<sequence length="199" mass="22587">MIQTEPPYFHPIPKASQPLNTGIFRDDLTFDDCDSGSATCAVSWAVGILDSEPVYMLGAGLYSWFSGYSQDCVKTEKCQQRGFQIEQSNDVWIYNLRTKAIVEMVSPVGELVTRAVDSRNGFLSSILAWVRNSPDTIIGERKFDGFQIYRDEMSQIADLTPACQTAIKQRIKCQEMLEAWQQPKMRGSLESKNLNRRRV</sequence>
<dbReference type="OrthoDB" id="4486498at2759"/>
<dbReference type="InterPro" id="IPR012334">
    <property type="entry name" value="Pectin_lyas_fold"/>
</dbReference>
<organism evidence="1 2">
    <name type="scientific">Penicillium oxalicum (strain 114-2 / CGMCC 5302)</name>
    <name type="common">Penicillium decumbens</name>
    <dbReference type="NCBI Taxonomy" id="933388"/>
    <lineage>
        <taxon>Eukaryota</taxon>
        <taxon>Fungi</taxon>
        <taxon>Dikarya</taxon>
        <taxon>Ascomycota</taxon>
        <taxon>Pezizomycotina</taxon>
        <taxon>Eurotiomycetes</taxon>
        <taxon>Eurotiomycetidae</taxon>
        <taxon>Eurotiales</taxon>
        <taxon>Aspergillaceae</taxon>
        <taxon>Penicillium</taxon>
    </lineage>
</organism>
<dbReference type="EMBL" id="KB644413">
    <property type="protein sequence ID" value="EPS31539.1"/>
    <property type="molecule type" value="Genomic_DNA"/>
</dbReference>
<reference evidence="1 2" key="1">
    <citation type="journal article" date="2013" name="PLoS ONE">
        <title>Genomic and secretomic analyses reveal unique features of the lignocellulolytic enzyme system of Penicillium decumbens.</title>
        <authorList>
            <person name="Liu G."/>
            <person name="Zhang L."/>
            <person name="Wei X."/>
            <person name="Zou G."/>
            <person name="Qin Y."/>
            <person name="Ma L."/>
            <person name="Li J."/>
            <person name="Zheng H."/>
            <person name="Wang S."/>
            <person name="Wang C."/>
            <person name="Xun L."/>
            <person name="Zhao G.-P."/>
            <person name="Zhou Z."/>
            <person name="Qu Y."/>
        </authorList>
    </citation>
    <scope>NUCLEOTIDE SEQUENCE [LARGE SCALE GENOMIC DNA]</scope>
    <source>
        <strain evidence="2">114-2 / CGMCC 5302</strain>
    </source>
</reference>
<evidence type="ECO:0000313" key="1">
    <source>
        <dbReference type="EMBL" id="EPS31539.1"/>
    </source>
</evidence>
<gene>
    <name evidence="1" type="ORF">PDE_06494</name>
</gene>
<dbReference type="HOGENOM" id="CLU_1372618_0_0_1"/>
<evidence type="ECO:0000313" key="2">
    <source>
        <dbReference type="Proteomes" id="UP000019376"/>
    </source>
</evidence>